<evidence type="ECO:0000256" key="2">
    <source>
        <dbReference type="SAM" id="SignalP"/>
    </source>
</evidence>
<dbReference type="AlphaFoldDB" id="A0A1B6GNI3"/>
<dbReference type="PANTHER" id="PTHR11857:SF42">
    <property type="entry name" value="GENERAL ODORANT-BINDING PROTEIN 19D-RELATED"/>
    <property type="match status" value="1"/>
</dbReference>
<dbReference type="InterPro" id="IPR006170">
    <property type="entry name" value="PBP/GOBP"/>
</dbReference>
<feature type="non-terminal residue" evidence="4">
    <location>
        <position position="1"/>
    </location>
</feature>
<dbReference type="CDD" id="cd23992">
    <property type="entry name" value="PBP_GOBP"/>
    <property type="match status" value="1"/>
</dbReference>
<organism evidence="4">
    <name type="scientific">Cuerna arida</name>
    <dbReference type="NCBI Taxonomy" id="1464854"/>
    <lineage>
        <taxon>Eukaryota</taxon>
        <taxon>Metazoa</taxon>
        <taxon>Ecdysozoa</taxon>
        <taxon>Arthropoda</taxon>
        <taxon>Hexapoda</taxon>
        <taxon>Insecta</taxon>
        <taxon>Pterygota</taxon>
        <taxon>Neoptera</taxon>
        <taxon>Paraneoptera</taxon>
        <taxon>Hemiptera</taxon>
        <taxon>Auchenorrhyncha</taxon>
        <taxon>Membracoidea</taxon>
        <taxon>Cicadellidae</taxon>
        <taxon>Cicadellinae</taxon>
        <taxon>Proconiini</taxon>
        <taxon>Cuerna</taxon>
    </lineage>
</organism>
<dbReference type="SMART" id="SM00708">
    <property type="entry name" value="PhBP"/>
    <property type="match status" value="1"/>
</dbReference>
<dbReference type="GO" id="GO:0005615">
    <property type="term" value="C:extracellular space"/>
    <property type="evidence" value="ECO:0007669"/>
    <property type="project" value="TreeGrafter"/>
</dbReference>
<protein>
    <submittedName>
        <fullName evidence="4">Uncharacterized protein</fullName>
    </submittedName>
</protein>
<sequence>VVLALLIAAVAVVQGAVDIEKAIELLNKCKKETGATENVEEMIKTKTIPTTHEGKCMILCAAREKGFVKDEKINTQAISDFMEAKYADEPEKLEKAAETLGKCSTIDTSGLEKCDKAVAYVKCAKDNNFEI</sequence>
<dbReference type="Gene3D" id="1.10.238.20">
    <property type="entry name" value="Pheromone/general odorant binding protein domain"/>
    <property type="match status" value="1"/>
</dbReference>
<evidence type="ECO:0000256" key="1">
    <source>
        <dbReference type="ARBA" id="ARBA00022729"/>
    </source>
</evidence>
<dbReference type="InterPro" id="IPR036728">
    <property type="entry name" value="PBP_GOBP_sf"/>
</dbReference>
<dbReference type="EMBL" id="GECZ01005866">
    <property type="protein sequence ID" value="JAS63903.1"/>
    <property type="molecule type" value="Transcribed_RNA"/>
</dbReference>
<keyword evidence="1 2" id="KW-0732">Signal</keyword>
<feature type="chain" id="PRO_5011887442" evidence="2">
    <location>
        <begin position="16"/>
        <end position="131"/>
    </location>
</feature>
<name>A0A1B6GNI3_9HEMI</name>
<accession>A0A1B6GNI3</accession>
<feature type="signal peptide" evidence="2">
    <location>
        <begin position="1"/>
        <end position="15"/>
    </location>
</feature>
<dbReference type="Pfam" id="PF01395">
    <property type="entry name" value="PBP_GOBP"/>
    <property type="match status" value="1"/>
</dbReference>
<evidence type="ECO:0000313" key="4">
    <source>
        <dbReference type="EMBL" id="JAS63903.1"/>
    </source>
</evidence>
<reference evidence="4" key="1">
    <citation type="submission" date="2015-11" db="EMBL/GenBank/DDBJ databases">
        <title>De novo transcriptome assembly of four potential Pierce s Disease insect vectors from Arizona vineyards.</title>
        <authorList>
            <person name="Tassone E.E."/>
        </authorList>
    </citation>
    <scope>NUCLEOTIDE SEQUENCE</scope>
</reference>
<dbReference type="EMBL" id="GECZ01015128">
    <property type="protein sequence ID" value="JAS54641.1"/>
    <property type="molecule type" value="Transcribed_RNA"/>
</dbReference>
<gene>
    <name evidence="3" type="ORF">g.34108</name>
    <name evidence="4" type="ORF">g.34109</name>
</gene>
<dbReference type="GO" id="GO:0005549">
    <property type="term" value="F:odorant binding"/>
    <property type="evidence" value="ECO:0007669"/>
    <property type="project" value="InterPro"/>
</dbReference>
<evidence type="ECO:0000313" key="3">
    <source>
        <dbReference type="EMBL" id="JAS54641.1"/>
    </source>
</evidence>
<dbReference type="PANTHER" id="PTHR11857">
    <property type="entry name" value="ODORANT BINDING PROTEIN-RELATED"/>
    <property type="match status" value="1"/>
</dbReference>
<dbReference type="GO" id="GO:0007608">
    <property type="term" value="P:sensory perception of smell"/>
    <property type="evidence" value="ECO:0007669"/>
    <property type="project" value="TreeGrafter"/>
</dbReference>
<proteinExistence type="predicted"/>
<dbReference type="SUPFAM" id="SSF47565">
    <property type="entry name" value="Insect pheromone/odorant-binding proteins"/>
    <property type="match status" value="1"/>
</dbReference>